<protein>
    <submittedName>
        <fullName evidence="1">Uncharacterized protein</fullName>
    </submittedName>
</protein>
<organism evidence="1">
    <name type="scientific">Palpitomonas bilix</name>
    <dbReference type="NCBI Taxonomy" id="652834"/>
    <lineage>
        <taxon>Eukaryota</taxon>
        <taxon>Eukaryota incertae sedis</taxon>
    </lineage>
</organism>
<evidence type="ECO:0000313" key="1">
    <source>
        <dbReference type="EMBL" id="CAE0254397.1"/>
    </source>
</evidence>
<sequence length="152" mass="16680">MDSALSMAPLDPASFIAVVQNRRMEKCKLVLPHILPMCSRLKVDLLKLSADELGKLLGVDGLEEVIEGAMDVLAVLEGKKKQIQDDTSPPFSRNLGSLAAFLDGIASTKEKHDSAIIAAVPFVLSMPICTCSQWSIKVKTIWKWLESELMEL</sequence>
<accession>A0A7S3DDF9</accession>
<name>A0A7S3DDF9_9EUKA</name>
<proteinExistence type="predicted"/>
<reference evidence="1" key="1">
    <citation type="submission" date="2021-01" db="EMBL/GenBank/DDBJ databases">
        <authorList>
            <person name="Corre E."/>
            <person name="Pelletier E."/>
            <person name="Niang G."/>
            <person name="Scheremetjew M."/>
            <person name="Finn R."/>
            <person name="Kale V."/>
            <person name="Holt S."/>
            <person name="Cochrane G."/>
            <person name="Meng A."/>
            <person name="Brown T."/>
            <person name="Cohen L."/>
        </authorList>
    </citation>
    <scope>NUCLEOTIDE SEQUENCE</scope>
    <source>
        <strain evidence="1">NIES-2562</strain>
    </source>
</reference>
<dbReference type="AlphaFoldDB" id="A0A7S3DDF9"/>
<dbReference type="EMBL" id="HBIB01025620">
    <property type="protein sequence ID" value="CAE0254397.1"/>
    <property type="molecule type" value="Transcribed_RNA"/>
</dbReference>
<gene>
    <name evidence="1" type="ORF">PBIL07802_LOCUS16643</name>
</gene>